<evidence type="ECO:0000313" key="1">
    <source>
        <dbReference type="EMBL" id="AMG40006.1"/>
    </source>
</evidence>
<reference evidence="2" key="1">
    <citation type="submission" date="2015-12" db="EMBL/GenBank/DDBJ databases">
        <title>FDA dAtabase for Regulatory Grade micrObial Sequences (FDA-ARGOS): Supporting development and validation of Infectious Disease Dx tests.</title>
        <authorList>
            <person name="Case J."/>
            <person name="Tallon L."/>
            <person name="Sadzewicz L."/>
            <person name="Sengamalay N."/>
            <person name="Ott S."/>
            <person name="Godinez A."/>
            <person name="Nagaraj S."/>
            <person name="Nadendla S."/>
            <person name="Sichtig H."/>
        </authorList>
    </citation>
    <scope>NUCLEOTIDE SEQUENCE [LARGE SCALE GENOMIC DNA]</scope>
    <source>
        <strain evidence="2">FDAARGOS_147</strain>
    </source>
</reference>
<evidence type="ECO:0000313" key="2">
    <source>
        <dbReference type="Proteomes" id="UP000060602"/>
    </source>
</evidence>
<gene>
    <name evidence="1" type="ORF">AL504_30865</name>
</gene>
<evidence type="ECO:0008006" key="3">
    <source>
        <dbReference type="Google" id="ProtNLM"/>
    </source>
</evidence>
<protein>
    <recommendedName>
        <fullName evidence="3">DUF1444 family protein</fullName>
    </recommendedName>
</protein>
<dbReference type="Proteomes" id="UP000060602">
    <property type="component" value="Chromosome"/>
</dbReference>
<proteinExistence type="predicted"/>
<sequence>MGFLDSLFRRKPTQDQFATLFIAAVRQRGYTGELTYKADEFRLLHGDSAYFNLHNAYHAYCDARGGQRQGALQGYVSTLLSSGQAMPHSLAEARPLLRPVIRGRSAVEAVRMHHLRNDGNDEAFHPAVRPFGDDCVVLLALDRPESIATLTNGPEASWGVTFDQALAIAIDNLRDSADNFVEVAPGVYGGGWEDGYDISRVLLPDMLERVPVRGRPVFMMPTRDLLLVSGDNDDEGLMKMVELCQQVIPHGRPVSPCMYRHGEAGVERFVPPHDELRQRQANLARMLAKGDYDAQKEALEHLYQEQGIDVFVATYNLFVQNGDADASFSLATWTRGVDTSLPEVDRLALVRPDAADEIGEVRVVAWEQAVALLAPLLERENLYPVRYRTRGFPSDAQLAQLRAMD</sequence>
<dbReference type="EMBL" id="CP014060">
    <property type="protein sequence ID" value="AMG40006.1"/>
    <property type="molecule type" value="Genomic_DNA"/>
</dbReference>
<name>A0A0X8P507_ALCXX</name>
<dbReference type="RefSeq" id="WP_006395895.1">
    <property type="nucleotide sequence ID" value="NZ_CP014060.2"/>
</dbReference>
<accession>A0A0X8P507</accession>
<dbReference type="AlphaFoldDB" id="A0A0X8P507"/>
<organism evidence="1 2">
    <name type="scientific">Alcaligenes xylosoxydans xylosoxydans</name>
    <name type="common">Achromobacter xylosoxidans</name>
    <dbReference type="NCBI Taxonomy" id="85698"/>
    <lineage>
        <taxon>Bacteria</taxon>
        <taxon>Pseudomonadati</taxon>
        <taxon>Pseudomonadota</taxon>
        <taxon>Betaproteobacteria</taxon>
        <taxon>Burkholderiales</taxon>
        <taxon>Alcaligenaceae</taxon>
        <taxon>Achromobacter</taxon>
    </lineage>
</organism>